<dbReference type="Pfam" id="PF22707">
    <property type="entry name" value="S1CSD-TOTE-2"/>
    <property type="match status" value="1"/>
</dbReference>
<sequence length="232" mass="26370">MYSDLLWINAVLGDTFIIEGKKDQVKRKLYVQSSSIPVEVTIPESKLTFNVGKPGDALKIKGELDKENRFQVYSIENRTSNEDWDIFEEQIGIVDHVNTNKRPIHFMISRTIDGVINFSDLPEEFKEGDAISLRLAKFTSRQGTRYRVLTSSRTTKPIPSSILKPFSDDVREENGMGFTDDGIFIPPPLIRENSINDGDFVTGYAVLNYNKKRSEWGWKAISILEAKSNADD</sequence>
<reference evidence="3" key="1">
    <citation type="journal article" date="2016" name="BMC Microbiol.">
        <title>Comparative genomic analysis of six new-found integrative conjugative elements (ICEs) in Vibrio alginolyticus.</title>
        <authorList>
            <person name="Luo P."/>
            <person name="He X."/>
            <person name="Wang Y."/>
            <person name="Liu Q."/>
            <person name="Hu C."/>
        </authorList>
    </citation>
    <scope>NUCLEOTIDE SEQUENCE</scope>
    <source>
        <strain evidence="3">HN437</strain>
    </source>
</reference>
<dbReference type="Pfam" id="PF22708">
    <property type="entry name" value="S1CSD-TOTE-1"/>
    <property type="match status" value="1"/>
</dbReference>
<name>A0A0N9DYU4_VIBAL</name>
<dbReference type="InterPro" id="IPR054427">
    <property type="entry name" value="S1CSD-TOTE-2"/>
</dbReference>
<evidence type="ECO:0000259" key="2">
    <source>
        <dbReference type="Pfam" id="PF22708"/>
    </source>
</evidence>
<proteinExistence type="predicted"/>
<dbReference type="EMBL" id="KT072771">
    <property type="protein sequence ID" value="ALF35177.1"/>
    <property type="molecule type" value="Genomic_DNA"/>
</dbReference>
<feature type="domain" description="TOTE conflict systems S1/CSD-like" evidence="1">
    <location>
        <begin position="164"/>
        <end position="223"/>
    </location>
</feature>
<evidence type="ECO:0000259" key="1">
    <source>
        <dbReference type="Pfam" id="PF22707"/>
    </source>
</evidence>
<gene>
    <name evidence="3" type="ORF">ICEValHN437_089</name>
</gene>
<protein>
    <submittedName>
        <fullName evidence="3">Uncharacterized protein</fullName>
    </submittedName>
</protein>
<dbReference type="InterPro" id="IPR054426">
    <property type="entry name" value="S1CSD-TOTE-1"/>
</dbReference>
<feature type="domain" description="TOTE conflict systems S1/CSD-like" evidence="2">
    <location>
        <begin position="84"/>
        <end position="148"/>
    </location>
</feature>
<evidence type="ECO:0000313" key="3">
    <source>
        <dbReference type="EMBL" id="ALF35177.1"/>
    </source>
</evidence>
<dbReference type="AlphaFoldDB" id="A0A0N9DYU4"/>
<organism evidence="3">
    <name type="scientific">Vibrio alginolyticus</name>
    <dbReference type="NCBI Taxonomy" id="663"/>
    <lineage>
        <taxon>Bacteria</taxon>
        <taxon>Pseudomonadati</taxon>
        <taxon>Pseudomonadota</taxon>
        <taxon>Gammaproteobacteria</taxon>
        <taxon>Vibrionales</taxon>
        <taxon>Vibrionaceae</taxon>
        <taxon>Vibrio</taxon>
    </lineage>
</organism>
<accession>A0A0N9DYU4</accession>